<feature type="region of interest" description="Disordered" evidence="1">
    <location>
        <begin position="71"/>
        <end position="99"/>
    </location>
</feature>
<protein>
    <submittedName>
        <fullName evidence="3">DUF4124 domain-containing protein</fullName>
    </submittedName>
</protein>
<evidence type="ECO:0000256" key="2">
    <source>
        <dbReference type="SAM" id="SignalP"/>
    </source>
</evidence>
<comment type="caution">
    <text evidence="3">The sequence shown here is derived from an EMBL/GenBank/DDBJ whole genome shotgun (WGS) entry which is preliminary data.</text>
</comment>
<evidence type="ECO:0000313" key="4">
    <source>
        <dbReference type="Proteomes" id="UP000609726"/>
    </source>
</evidence>
<feature type="signal peptide" evidence="2">
    <location>
        <begin position="1"/>
        <end position="33"/>
    </location>
</feature>
<dbReference type="Proteomes" id="UP000609726">
    <property type="component" value="Unassembled WGS sequence"/>
</dbReference>
<feature type="chain" id="PRO_5046796289" evidence="2">
    <location>
        <begin position="34"/>
        <end position="167"/>
    </location>
</feature>
<keyword evidence="4" id="KW-1185">Reference proteome</keyword>
<sequence length="167" mass="17348">MDSFANRSMTMIHRALSRSIFFAGLMLSSSVFADAEIVKCIDAEGKVTLTDARCPASAQMVVAVVAGGAQPATADDAPGSGAEEDYALALSGGDASEPEPAVVVSAPKIERYSSAAVWTKRDLPGVRKHASGTLARDVATLKAARHSLMLQDSAAQAARSQRLASLQ</sequence>
<proteinExistence type="predicted"/>
<evidence type="ECO:0000313" key="3">
    <source>
        <dbReference type="EMBL" id="NHZ93013.1"/>
    </source>
</evidence>
<gene>
    <name evidence="3" type="ORF">F2P45_28990</name>
</gene>
<accession>A0ABX0P1U9</accession>
<evidence type="ECO:0000256" key="1">
    <source>
        <dbReference type="SAM" id="MobiDB-lite"/>
    </source>
</evidence>
<reference evidence="3 4" key="1">
    <citation type="submission" date="2019-10" db="EMBL/GenBank/DDBJ databases">
        <title>Taxonomy of Antarctic Massilia spp.: description of Massilia rubra sp. nov., Massilia aquatica sp. nov., Massilia mucilaginosa sp. nov., Massilia frigida sp. nov. isolated from streams, lakes and regoliths.</title>
        <authorList>
            <person name="Holochova P."/>
            <person name="Sedlacek I."/>
            <person name="Kralova S."/>
            <person name="Maslanova I."/>
            <person name="Busse H.-J."/>
            <person name="Stankova E."/>
            <person name="Vrbovska V."/>
            <person name="Kovarovic V."/>
            <person name="Bartak M."/>
            <person name="Svec P."/>
            <person name="Pantucek R."/>
        </authorList>
    </citation>
    <scope>NUCLEOTIDE SEQUENCE [LARGE SCALE GENOMIC DNA]</scope>
    <source>
        <strain evidence="3 4">CCM 8733</strain>
    </source>
</reference>
<dbReference type="EMBL" id="WHJH01000059">
    <property type="protein sequence ID" value="NHZ93013.1"/>
    <property type="molecule type" value="Genomic_DNA"/>
</dbReference>
<name>A0ABX0P1U9_9BURK</name>
<organism evidence="3 4">
    <name type="scientific">Massilia mucilaginosa</name>
    <dbReference type="NCBI Taxonomy" id="2609282"/>
    <lineage>
        <taxon>Bacteria</taxon>
        <taxon>Pseudomonadati</taxon>
        <taxon>Pseudomonadota</taxon>
        <taxon>Betaproteobacteria</taxon>
        <taxon>Burkholderiales</taxon>
        <taxon>Oxalobacteraceae</taxon>
        <taxon>Telluria group</taxon>
        <taxon>Massilia</taxon>
    </lineage>
</organism>
<keyword evidence="2" id="KW-0732">Signal</keyword>